<evidence type="ECO:0000313" key="7">
    <source>
        <dbReference type="EMBL" id="MDT0602928.1"/>
    </source>
</evidence>
<keyword evidence="3 6" id="KW-0732">Signal</keyword>
<reference evidence="7 8" key="1">
    <citation type="submission" date="2023-09" db="EMBL/GenBank/DDBJ databases">
        <authorList>
            <person name="Rey-Velasco X."/>
        </authorList>
    </citation>
    <scope>NUCLEOTIDE SEQUENCE [LARGE SCALE GENOMIC DNA]</scope>
    <source>
        <strain evidence="7 8">W431</strain>
    </source>
</reference>
<keyword evidence="5" id="KW-0998">Cell outer membrane</keyword>
<organism evidence="7 8">
    <name type="scientific">Thalassotalea castellviae</name>
    <dbReference type="NCBI Taxonomy" id="3075612"/>
    <lineage>
        <taxon>Bacteria</taxon>
        <taxon>Pseudomonadati</taxon>
        <taxon>Pseudomonadota</taxon>
        <taxon>Gammaproteobacteria</taxon>
        <taxon>Alteromonadales</taxon>
        <taxon>Colwelliaceae</taxon>
        <taxon>Thalassotalea</taxon>
    </lineage>
</organism>
<dbReference type="Proteomes" id="UP001266357">
    <property type="component" value="Unassembled WGS sequence"/>
</dbReference>
<dbReference type="RefSeq" id="WP_311578107.1">
    <property type="nucleotide sequence ID" value="NZ_JAVRIF010000002.1"/>
</dbReference>
<evidence type="ECO:0000256" key="1">
    <source>
        <dbReference type="ARBA" id="ARBA00004442"/>
    </source>
</evidence>
<proteinExistence type="inferred from homology"/>
<gene>
    <name evidence="7" type="ORF">RM573_04930</name>
</gene>
<dbReference type="PANTHER" id="PTHR38776">
    <property type="entry name" value="MLTA-INTERACTING PROTEIN-RELATED"/>
    <property type="match status" value="1"/>
</dbReference>
<comment type="subcellular location">
    <subcellularLocation>
        <location evidence="1">Cell outer membrane</location>
    </subcellularLocation>
</comment>
<dbReference type="EMBL" id="JAVRIF010000002">
    <property type="protein sequence ID" value="MDT0602928.1"/>
    <property type="molecule type" value="Genomic_DNA"/>
</dbReference>
<evidence type="ECO:0000256" key="2">
    <source>
        <dbReference type="ARBA" id="ARBA00005722"/>
    </source>
</evidence>
<comment type="similarity">
    <text evidence="2">Belongs to the MipA/OmpV family.</text>
</comment>
<keyword evidence="4" id="KW-0472">Membrane</keyword>
<protein>
    <submittedName>
        <fullName evidence="7">MipA/OmpV family protein</fullName>
    </submittedName>
</protein>
<feature type="signal peptide" evidence="6">
    <location>
        <begin position="1"/>
        <end position="19"/>
    </location>
</feature>
<evidence type="ECO:0000256" key="4">
    <source>
        <dbReference type="ARBA" id="ARBA00023136"/>
    </source>
</evidence>
<accession>A0ABU2ZZ75</accession>
<feature type="chain" id="PRO_5047179590" evidence="6">
    <location>
        <begin position="20"/>
        <end position="283"/>
    </location>
</feature>
<keyword evidence="8" id="KW-1185">Reference proteome</keyword>
<sequence length="283" mass="32159">MKISFALLLMLFICTNSLANEKKPLKESTVFNKTFSWQAQAGVSLQYTTSIIKGVNQDNLGNYLNISILFDFYYKGFFIQSDHRRADTHNLGAEIGYQLIVEDDWELDVISKSYIGGFNPEEVIDIADKDIPILMGLKSRGTADGIGIRYTRFHDDSIFSFDIAALAPLSAADGWVMDAFYSHIVPYRNWDIYLNAGMTYYSDKVMNYYVGIDSEEVSPLREEFTAHHALRTQVEVFAQYPLSKSWTFNIGLSQNYYFGDLSESPIVETENASQIMAGVLYVF</sequence>
<evidence type="ECO:0000313" key="8">
    <source>
        <dbReference type="Proteomes" id="UP001266357"/>
    </source>
</evidence>
<name>A0ABU2ZZ75_9GAMM</name>
<comment type="caution">
    <text evidence="7">The sequence shown here is derived from an EMBL/GenBank/DDBJ whole genome shotgun (WGS) entry which is preliminary data.</text>
</comment>
<evidence type="ECO:0000256" key="6">
    <source>
        <dbReference type="SAM" id="SignalP"/>
    </source>
</evidence>
<dbReference type="InterPro" id="IPR010583">
    <property type="entry name" value="MipA"/>
</dbReference>
<dbReference type="PANTHER" id="PTHR38776:SF1">
    <property type="entry name" value="MLTA-INTERACTING PROTEIN-RELATED"/>
    <property type="match status" value="1"/>
</dbReference>
<evidence type="ECO:0000256" key="3">
    <source>
        <dbReference type="ARBA" id="ARBA00022729"/>
    </source>
</evidence>
<evidence type="ECO:0000256" key="5">
    <source>
        <dbReference type="ARBA" id="ARBA00023237"/>
    </source>
</evidence>
<dbReference type="Pfam" id="PF06629">
    <property type="entry name" value="MipA"/>
    <property type="match status" value="1"/>
</dbReference>